<sequence length="94" mass="10521">MTTPQIPPEESLIEYPCDFPIKVMGLHDEAYIDQIVALVVAHAPEFDAGRHLVRRPSSSGKYIGLTLTVRATSREQLDTIYRAVTGHPQTKYVL</sequence>
<dbReference type="InterPro" id="IPR007454">
    <property type="entry name" value="UPF0250_YbeD-like"/>
</dbReference>
<dbReference type="Pfam" id="PF04359">
    <property type="entry name" value="DUF493"/>
    <property type="match status" value="1"/>
</dbReference>
<name>A0A4Q9GZJ8_9BURK</name>
<evidence type="ECO:0000256" key="1">
    <source>
        <dbReference type="ARBA" id="ARBA00008460"/>
    </source>
</evidence>
<dbReference type="OrthoDB" id="9793424at2"/>
<keyword evidence="4" id="KW-1185">Reference proteome</keyword>
<dbReference type="PANTHER" id="PTHR38036">
    <property type="entry name" value="UPF0250 PROTEIN YBED"/>
    <property type="match status" value="1"/>
</dbReference>
<proteinExistence type="inferred from homology"/>
<organism evidence="3 4">
    <name type="scientific">Aquabacterium lacunae</name>
    <dbReference type="NCBI Taxonomy" id="2528630"/>
    <lineage>
        <taxon>Bacteria</taxon>
        <taxon>Pseudomonadati</taxon>
        <taxon>Pseudomonadota</taxon>
        <taxon>Betaproteobacteria</taxon>
        <taxon>Burkholderiales</taxon>
        <taxon>Aquabacterium</taxon>
    </lineage>
</organism>
<comment type="caution">
    <text evidence="3">The sequence shown here is derived from an EMBL/GenBank/DDBJ whole genome shotgun (WGS) entry which is preliminary data.</text>
</comment>
<dbReference type="InterPro" id="IPR027471">
    <property type="entry name" value="YbeD-like_sf"/>
</dbReference>
<dbReference type="Gene3D" id="3.30.70.260">
    <property type="match status" value="1"/>
</dbReference>
<dbReference type="AlphaFoldDB" id="A0A4Q9GZJ8"/>
<evidence type="ECO:0000313" key="3">
    <source>
        <dbReference type="EMBL" id="TBO31470.1"/>
    </source>
</evidence>
<gene>
    <name evidence="3" type="ORF">EYS42_09575</name>
</gene>
<dbReference type="PANTHER" id="PTHR38036:SF1">
    <property type="entry name" value="UPF0250 PROTEIN YBED"/>
    <property type="match status" value="1"/>
</dbReference>
<comment type="similarity">
    <text evidence="1 2">Belongs to the UPF0250 family.</text>
</comment>
<reference evidence="3 4" key="1">
    <citation type="submission" date="2019-02" db="EMBL/GenBank/DDBJ databases">
        <title>Aquabacterium sp. strain KMB7.</title>
        <authorList>
            <person name="Chen W.-M."/>
        </authorList>
    </citation>
    <scope>NUCLEOTIDE SEQUENCE [LARGE SCALE GENOMIC DNA]</scope>
    <source>
        <strain evidence="3 4">KMB7</strain>
    </source>
</reference>
<dbReference type="HAMAP" id="MF_00659">
    <property type="entry name" value="UPF0250"/>
    <property type="match status" value="1"/>
</dbReference>
<protein>
    <recommendedName>
        <fullName evidence="2">UPF0250 protein EYS42_09575</fullName>
    </recommendedName>
</protein>
<dbReference type="RefSeq" id="WP_130967924.1">
    <property type="nucleotide sequence ID" value="NZ_SIXI01000003.1"/>
</dbReference>
<evidence type="ECO:0000313" key="4">
    <source>
        <dbReference type="Proteomes" id="UP000292120"/>
    </source>
</evidence>
<accession>A0A4Q9GZJ8</accession>
<evidence type="ECO:0000256" key="2">
    <source>
        <dbReference type="HAMAP-Rule" id="MF_00659"/>
    </source>
</evidence>
<dbReference type="SUPFAM" id="SSF117991">
    <property type="entry name" value="YbeD/HP0495-like"/>
    <property type="match status" value="1"/>
</dbReference>
<dbReference type="EMBL" id="SIXI01000003">
    <property type="protein sequence ID" value="TBO31470.1"/>
    <property type="molecule type" value="Genomic_DNA"/>
</dbReference>
<dbReference type="Proteomes" id="UP000292120">
    <property type="component" value="Unassembled WGS sequence"/>
</dbReference>